<feature type="transmembrane region" description="Helical" evidence="7">
    <location>
        <begin position="262"/>
        <end position="284"/>
    </location>
</feature>
<organism evidence="9 10">
    <name type="scientific">Bifidobacterium pseudolongum subsp. globosum</name>
    <dbReference type="NCBI Taxonomy" id="1690"/>
    <lineage>
        <taxon>Bacteria</taxon>
        <taxon>Bacillati</taxon>
        <taxon>Actinomycetota</taxon>
        <taxon>Actinomycetes</taxon>
        <taxon>Bifidobacteriales</taxon>
        <taxon>Bifidobacteriaceae</taxon>
        <taxon>Bifidobacterium</taxon>
    </lineage>
</organism>
<evidence type="ECO:0000256" key="3">
    <source>
        <dbReference type="ARBA" id="ARBA00022475"/>
    </source>
</evidence>
<keyword evidence="6 7" id="KW-0472">Membrane</keyword>
<gene>
    <name evidence="9" type="ORF">PG2072B_1467</name>
</gene>
<feature type="transmembrane region" description="Helical" evidence="7">
    <location>
        <begin position="114"/>
        <end position="133"/>
    </location>
</feature>
<dbReference type="Pfam" id="PF01757">
    <property type="entry name" value="Acyl_transf_3"/>
    <property type="match status" value="1"/>
</dbReference>
<reference evidence="9 10" key="1">
    <citation type="submission" date="2019-01" db="EMBL/GenBank/DDBJ databases">
        <title>Unveiling genomic diversity among members of the Bifidobacterium pseudolongum species, a widely distributed gut commensal of the animal kingdom.</title>
        <authorList>
            <person name="Lugli G.A."/>
            <person name="Duranti S."/>
            <person name="Albert K."/>
            <person name="Mancabelli L."/>
            <person name="Napoli S."/>
            <person name="Viappiani A."/>
            <person name="Anzalone R."/>
            <person name="Longhi G."/>
            <person name="Milani C."/>
            <person name="Turroni F."/>
            <person name="Alessandri G."/>
            <person name="Sela D.A."/>
            <person name="Van Sinderen D."/>
            <person name="Ventura M."/>
        </authorList>
    </citation>
    <scope>NUCLEOTIDE SEQUENCE [LARGE SCALE GENOMIC DNA]</scope>
    <source>
        <strain evidence="9 10">2072B</strain>
    </source>
</reference>
<evidence type="ECO:0000256" key="6">
    <source>
        <dbReference type="ARBA" id="ARBA00023136"/>
    </source>
</evidence>
<feature type="transmembrane region" description="Helical" evidence="7">
    <location>
        <begin position="196"/>
        <end position="218"/>
    </location>
</feature>
<evidence type="ECO:0000313" key="10">
    <source>
        <dbReference type="Proteomes" id="UP000293268"/>
    </source>
</evidence>
<protein>
    <submittedName>
        <fullName evidence="9">Acyltransferase 3</fullName>
    </submittedName>
</protein>
<evidence type="ECO:0000256" key="5">
    <source>
        <dbReference type="ARBA" id="ARBA00022989"/>
    </source>
</evidence>
<comment type="caution">
    <text evidence="9">The sequence shown here is derived from an EMBL/GenBank/DDBJ whole genome shotgun (WGS) entry which is preliminary data.</text>
</comment>
<dbReference type="Proteomes" id="UP000293268">
    <property type="component" value="Unassembled WGS sequence"/>
</dbReference>
<comment type="similarity">
    <text evidence="2">Belongs to the acyltransferase 3 family.</text>
</comment>
<keyword evidence="5 7" id="KW-1133">Transmembrane helix</keyword>
<feature type="transmembrane region" description="Helical" evidence="7">
    <location>
        <begin position="76"/>
        <end position="94"/>
    </location>
</feature>
<keyword evidence="9" id="KW-0012">Acyltransferase</keyword>
<feature type="transmembrane region" description="Helical" evidence="7">
    <location>
        <begin position="164"/>
        <end position="184"/>
    </location>
</feature>
<evidence type="ECO:0000313" key="9">
    <source>
        <dbReference type="EMBL" id="RYQ67434.1"/>
    </source>
</evidence>
<comment type="subcellular location">
    <subcellularLocation>
        <location evidence="1">Cell membrane</location>
        <topology evidence="1">Multi-pass membrane protein</topology>
    </subcellularLocation>
</comment>
<dbReference type="PANTHER" id="PTHR40074">
    <property type="entry name" value="O-ACETYLTRANSFERASE WECH"/>
    <property type="match status" value="1"/>
</dbReference>
<dbReference type="GO" id="GO:0005886">
    <property type="term" value="C:plasma membrane"/>
    <property type="evidence" value="ECO:0007669"/>
    <property type="project" value="UniProtKB-SubCell"/>
</dbReference>
<keyword evidence="3" id="KW-1003">Cell membrane</keyword>
<dbReference type="PANTHER" id="PTHR40074:SF2">
    <property type="entry name" value="O-ACETYLTRANSFERASE WECH"/>
    <property type="match status" value="1"/>
</dbReference>
<feature type="transmembrane region" description="Helical" evidence="7">
    <location>
        <begin position="140"/>
        <end position="158"/>
    </location>
</feature>
<keyword evidence="9" id="KW-0808">Transferase</keyword>
<feature type="transmembrane region" description="Helical" evidence="7">
    <location>
        <begin position="45"/>
        <end position="64"/>
    </location>
</feature>
<evidence type="ECO:0000259" key="8">
    <source>
        <dbReference type="Pfam" id="PF01757"/>
    </source>
</evidence>
<accession>A0A4Q5BAB3</accession>
<dbReference type="GO" id="GO:0009246">
    <property type="term" value="P:enterobacterial common antigen biosynthetic process"/>
    <property type="evidence" value="ECO:0007669"/>
    <property type="project" value="TreeGrafter"/>
</dbReference>
<keyword evidence="4 7" id="KW-0812">Transmembrane</keyword>
<evidence type="ECO:0000256" key="4">
    <source>
        <dbReference type="ARBA" id="ARBA00022692"/>
    </source>
</evidence>
<evidence type="ECO:0000256" key="2">
    <source>
        <dbReference type="ARBA" id="ARBA00007400"/>
    </source>
</evidence>
<feature type="domain" description="Acyltransferase 3" evidence="8">
    <location>
        <begin position="13"/>
        <end position="316"/>
    </location>
</feature>
<dbReference type="GO" id="GO:0016413">
    <property type="term" value="F:O-acetyltransferase activity"/>
    <property type="evidence" value="ECO:0007669"/>
    <property type="project" value="TreeGrafter"/>
</dbReference>
<dbReference type="AlphaFoldDB" id="A0A4Q5BAB3"/>
<evidence type="ECO:0000256" key="7">
    <source>
        <dbReference type="SAM" id="Phobius"/>
    </source>
</evidence>
<evidence type="ECO:0000256" key="1">
    <source>
        <dbReference type="ARBA" id="ARBA00004651"/>
    </source>
</evidence>
<name>A0A4Q5BAB3_9BIFI</name>
<sequence>MKEMKHKAIRRKNEYIQALRGLAIAAVVLIHCLQQAEWVLFLRPFLNFAVAMFLFLSGLLTPADKCADISGFYKRRIGKILIPYVLWSCIYLIASRQIDPVVIIKSLCLGTAAAQMYYLLVYAQMVLLTPLIYKALNSKCGWLLWLITPMTLVLREIAVCRGSAMTAVFSVFFGSWLLYYMLGLRWRVIANTLGEHLWTTMCVMVVALALQMISAWYWNKSGNFSVATSQLKVTAMITSLAVIVFAMQMTTLVRGKVSQCHLIILIGDCSYGVYLCHLLVLTCIRKVCELANVPVASVWGALLLWVLTLTVSTAIVRFCQIILPKRLQAVLGFE</sequence>
<proteinExistence type="inferred from homology"/>
<dbReference type="RefSeq" id="WP_129851808.1">
    <property type="nucleotide sequence ID" value="NZ_JBKZAS010000002.1"/>
</dbReference>
<feature type="transmembrane region" description="Helical" evidence="7">
    <location>
        <begin position="230"/>
        <end position="250"/>
    </location>
</feature>
<dbReference type="InterPro" id="IPR002656">
    <property type="entry name" value="Acyl_transf_3_dom"/>
</dbReference>
<feature type="transmembrane region" description="Helical" evidence="7">
    <location>
        <begin position="296"/>
        <end position="316"/>
    </location>
</feature>
<dbReference type="EMBL" id="SBKU01000009">
    <property type="protein sequence ID" value="RYQ67434.1"/>
    <property type="molecule type" value="Genomic_DNA"/>
</dbReference>